<evidence type="ECO:0000313" key="2">
    <source>
        <dbReference type="EMBL" id="KPM45641.1"/>
    </source>
</evidence>
<evidence type="ECO:0000259" key="1">
    <source>
        <dbReference type="Pfam" id="PF01636"/>
    </source>
</evidence>
<organism evidence="2 3">
    <name type="scientific">Neonectria ditissima</name>
    <dbReference type="NCBI Taxonomy" id="78410"/>
    <lineage>
        <taxon>Eukaryota</taxon>
        <taxon>Fungi</taxon>
        <taxon>Dikarya</taxon>
        <taxon>Ascomycota</taxon>
        <taxon>Pezizomycotina</taxon>
        <taxon>Sordariomycetes</taxon>
        <taxon>Hypocreomycetidae</taxon>
        <taxon>Hypocreales</taxon>
        <taxon>Nectriaceae</taxon>
        <taxon>Neonectria</taxon>
    </lineage>
</organism>
<dbReference type="InterPro" id="IPR051678">
    <property type="entry name" value="AGP_Transferase"/>
</dbReference>
<dbReference type="Pfam" id="PF01636">
    <property type="entry name" value="APH"/>
    <property type="match status" value="1"/>
</dbReference>
<reference evidence="2 3" key="1">
    <citation type="submission" date="2015-09" db="EMBL/GenBank/DDBJ databases">
        <title>Draft genome of a European isolate of the apple canker pathogen Neonectria ditissima.</title>
        <authorList>
            <person name="Gomez-Cortecero A."/>
            <person name="Harrison R.J."/>
            <person name="Armitage A.D."/>
        </authorList>
    </citation>
    <scope>NUCLEOTIDE SEQUENCE [LARGE SCALE GENOMIC DNA]</scope>
    <source>
        <strain evidence="2 3">R09/05</strain>
    </source>
</reference>
<comment type="caution">
    <text evidence="2">The sequence shown here is derived from an EMBL/GenBank/DDBJ whole genome shotgun (WGS) entry which is preliminary data.</text>
</comment>
<dbReference type="Proteomes" id="UP000050424">
    <property type="component" value="Unassembled WGS sequence"/>
</dbReference>
<dbReference type="AlphaFoldDB" id="A0A0P7B6S9"/>
<dbReference type="OrthoDB" id="5404599at2759"/>
<dbReference type="PANTHER" id="PTHR21310:SF58">
    <property type="entry name" value="AMINOGLYCOSIDE PHOSPHOTRANSFERASE DOMAIN-CONTAINING PROTEIN"/>
    <property type="match status" value="1"/>
</dbReference>
<evidence type="ECO:0000313" key="3">
    <source>
        <dbReference type="Proteomes" id="UP000050424"/>
    </source>
</evidence>
<dbReference type="EMBL" id="LKCW01000006">
    <property type="protein sequence ID" value="KPM45641.1"/>
    <property type="molecule type" value="Genomic_DNA"/>
</dbReference>
<dbReference type="InterPro" id="IPR002575">
    <property type="entry name" value="Aminoglycoside_PTrfase"/>
</dbReference>
<accession>A0A0P7B6S9</accession>
<dbReference type="STRING" id="78410.A0A0P7B6S9"/>
<dbReference type="InterPro" id="IPR011009">
    <property type="entry name" value="Kinase-like_dom_sf"/>
</dbReference>
<dbReference type="SUPFAM" id="SSF56112">
    <property type="entry name" value="Protein kinase-like (PK-like)"/>
    <property type="match status" value="1"/>
</dbReference>
<gene>
    <name evidence="2" type="ORF">AK830_g916</name>
</gene>
<dbReference type="PANTHER" id="PTHR21310">
    <property type="entry name" value="AMINOGLYCOSIDE PHOSPHOTRANSFERASE-RELATED-RELATED"/>
    <property type="match status" value="1"/>
</dbReference>
<proteinExistence type="predicted"/>
<sequence length="216" mass="24562">MDAASDQELSSDGVTKEFFSALKRRINASESLHELFSTRVVDLGSDIALKYSLCMDLDDVFNLQYLRSRLPGIPSPDTLGAFRSGRMTYFFMSRAPGVTLESIWPDLTQSDKLSIQKQLNVIFQTLRAVDPRTLDDGFRLGSFTTGICKDTRRQQRVSDELIQTEAQFNAFLFRAPNRTTPLLIKMLRSSMREDHRMVMTHGDLSPRNIMVTGNRL</sequence>
<keyword evidence="3" id="KW-1185">Reference proteome</keyword>
<name>A0A0P7B6S9_9HYPO</name>
<protein>
    <recommendedName>
        <fullName evidence="1">Aminoglycoside phosphotransferase domain-containing protein</fullName>
    </recommendedName>
</protein>
<feature type="domain" description="Aminoglycoside phosphotransferase" evidence="1">
    <location>
        <begin position="63"/>
        <end position="216"/>
    </location>
</feature>